<evidence type="ECO:0000256" key="5">
    <source>
        <dbReference type="SAM" id="SignalP"/>
    </source>
</evidence>
<dbReference type="EMBL" id="FORU01000004">
    <property type="protein sequence ID" value="SFJ19550.1"/>
    <property type="molecule type" value="Genomic_DNA"/>
</dbReference>
<proteinExistence type="predicted"/>
<dbReference type="Pfam" id="PF16670">
    <property type="entry name" value="PI-PLC-C1"/>
    <property type="match status" value="1"/>
</dbReference>
<protein>
    <submittedName>
        <fullName evidence="6">Phosphoinositide phospholipase C, Ca2+-dependent</fullName>
    </submittedName>
</protein>
<keyword evidence="5" id="KW-0732">Signal</keyword>
<dbReference type="Proteomes" id="UP000243887">
    <property type="component" value="Unassembled WGS sequence"/>
</dbReference>
<accession>A0A1I3PE02</accession>
<reference evidence="7" key="1">
    <citation type="submission" date="2016-10" db="EMBL/GenBank/DDBJ databases">
        <authorList>
            <person name="Varghese N."/>
            <person name="Submissions S."/>
        </authorList>
    </citation>
    <scope>NUCLEOTIDE SEQUENCE [LARGE SCALE GENOMIC DNA]</scope>
    <source>
        <strain evidence="7">DSM 26542</strain>
    </source>
</reference>
<dbReference type="OrthoDB" id="195526at2"/>
<keyword evidence="4" id="KW-0472">Membrane</keyword>
<dbReference type="AlphaFoldDB" id="A0A1I3PE02"/>
<dbReference type="CDD" id="cd08589">
    <property type="entry name" value="PI-PLCc_SaPLC1_like"/>
    <property type="match status" value="1"/>
</dbReference>
<keyword evidence="3" id="KW-1133">Transmembrane helix</keyword>
<dbReference type="STRING" id="1150112.SAMN04487893_10480"/>
<feature type="signal peptide" evidence="5">
    <location>
        <begin position="1"/>
        <end position="18"/>
    </location>
</feature>
<evidence type="ECO:0000256" key="4">
    <source>
        <dbReference type="ARBA" id="ARBA00023136"/>
    </source>
</evidence>
<dbReference type="InterPro" id="IPR017946">
    <property type="entry name" value="PLC-like_Pdiesterase_TIM-brl"/>
</dbReference>
<dbReference type="PROSITE" id="PS50007">
    <property type="entry name" value="PIPLC_X_DOMAIN"/>
    <property type="match status" value="1"/>
</dbReference>
<dbReference type="RefSeq" id="WP_090678374.1">
    <property type="nucleotide sequence ID" value="NZ_FORU01000004.1"/>
</dbReference>
<keyword evidence="2" id="KW-0812">Transmembrane</keyword>
<dbReference type="InterPro" id="IPR032075">
    <property type="entry name" value="PI-PLC-C1"/>
</dbReference>
<evidence type="ECO:0000256" key="1">
    <source>
        <dbReference type="ARBA" id="ARBA00004370"/>
    </source>
</evidence>
<keyword evidence="7" id="KW-1185">Reference proteome</keyword>
<evidence type="ECO:0000256" key="2">
    <source>
        <dbReference type="ARBA" id="ARBA00022692"/>
    </source>
</evidence>
<gene>
    <name evidence="6" type="ORF">SAMN04487893_10480</name>
</gene>
<evidence type="ECO:0000313" key="6">
    <source>
        <dbReference type="EMBL" id="SFJ19550.1"/>
    </source>
</evidence>
<organism evidence="6 7">
    <name type="scientific">Myroides guanonis</name>
    <dbReference type="NCBI Taxonomy" id="1150112"/>
    <lineage>
        <taxon>Bacteria</taxon>
        <taxon>Pseudomonadati</taxon>
        <taxon>Bacteroidota</taxon>
        <taxon>Flavobacteriia</taxon>
        <taxon>Flavobacteriales</taxon>
        <taxon>Flavobacteriaceae</taxon>
        <taxon>Myroides</taxon>
    </lineage>
</organism>
<sequence>MKTTWIVLMTLGSFSLTAQNVPLSKIQVIGSHNSYKKVMDEKLYQHLLKKDPSVSTLYYDHPSIETQLNLGLRNLEIDIWKDTKGGKYAIPSGAKIANKTYEWQNEMQTPGFKIFHMPDVDYETHQPNFEKQLRELKKWSEQNPTHETVFITLELKDEKEDKETSFTYQDIEAINQQIQDNLGAEHLITPKELKRQNDQIIWPSIDQSRGKFVWIIDNTDYRRELFDKIELEQSNIFLNVAIDHPKAGCMILNNPYDETIPQLAEKGIIIRTRADDSTKQARNNDYSTFEQAKKSKAQIITTDYYIPSELFPSTYKVIFDDNTYVRVQE</sequence>
<dbReference type="InterPro" id="IPR051008">
    <property type="entry name" value="Telomere_Capping_Maintenance"/>
</dbReference>
<evidence type="ECO:0000256" key="3">
    <source>
        <dbReference type="ARBA" id="ARBA00022989"/>
    </source>
</evidence>
<dbReference type="Gene3D" id="3.20.20.190">
    <property type="entry name" value="Phosphatidylinositol (PI) phosphodiesterase"/>
    <property type="match status" value="1"/>
</dbReference>
<feature type="chain" id="PRO_5017405512" evidence="5">
    <location>
        <begin position="19"/>
        <end position="329"/>
    </location>
</feature>
<comment type="subcellular location">
    <subcellularLocation>
        <location evidence="1">Membrane</location>
    </subcellularLocation>
</comment>
<dbReference type="SUPFAM" id="SSF51695">
    <property type="entry name" value="PLC-like phosphodiesterases"/>
    <property type="match status" value="1"/>
</dbReference>
<dbReference type="PANTHER" id="PTHR35518:SF2">
    <property type="entry name" value="MAINTENANCE OF TELOMERE CAPPING PROTEIN 6"/>
    <property type="match status" value="1"/>
</dbReference>
<dbReference type="GO" id="GO:0008081">
    <property type="term" value="F:phosphoric diester hydrolase activity"/>
    <property type="evidence" value="ECO:0007669"/>
    <property type="project" value="InterPro"/>
</dbReference>
<dbReference type="GO" id="GO:0006629">
    <property type="term" value="P:lipid metabolic process"/>
    <property type="evidence" value="ECO:0007669"/>
    <property type="project" value="InterPro"/>
</dbReference>
<dbReference type="PANTHER" id="PTHR35518">
    <property type="entry name" value="MAINTENANCE OF TELOMOERE CAPPING"/>
    <property type="match status" value="1"/>
</dbReference>
<evidence type="ECO:0000313" key="7">
    <source>
        <dbReference type="Proteomes" id="UP000243887"/>
    </source>
</evidence>
<dbReference type="GO" id="GO:0016020">
    <property type="term" value="C:membrane"/>
    <property type="evidence" value="ECO:0007669"/>
    <property type="project" value="UniProtKB-SubCell"/>
</dbReference>
<name>A0A1I3PE02_9FLAO</name>